<evidence type="ECO:0000256" key="1">
    <source>
        <dbReference type="ARBA" id="ARBA00010932"/>
    </source>
</evidence>
<keyword evidence="2" id="KW-0131">Cell cycle</keyword>
<dbReference type="InterPro" id="IPR020984">
    <property type="entry name" value="Speedy"/>
</dbReference>
<name>A0A9Q1CJR6_HOLLE</name>
<dbReference type="Pfam" id="PF11357">
    <property type="entry name" value="Spy1"/>
    <property type="match status" value="1"/>
</dbReference>
<evidence type="ECO:0000313" key="3">
    <source>
        <dbReference type="EMBL" id="KAJ8045849.1"/>
    </source>
</evidence>
<proteinExistence type="inferred from homology"/>
<evidence type="ECO:0000256" key="2">
    <source>
        <dbReference type="ARBA" id="ARBA00023306"/>
    </source>
</evidence>
<dbReference type="AlphaFoldDB" id="A0A9Q1CJR6"/>
<reference evidence="3" key="1">
    <citation type="submission" date="2021-10" db="EMBL/GenBank/DDBJ databases">
        <title>Tropical sea cucumber genome reveals ecological adaptation and Cuvierian tubules defense mechanism.</title>
        <authorList>
            <person name="Chen T."/>
        </authorList>
    </citation>
    <scope>NUCLEOTIDE SEQUENCE</scope>
    <source>
        <strain evidence="3">Nanhai2018</strain>
        <tissue evidence="3">Muscle</tissue>
    </source>
</reference>
<comment type="caution">
    <text evidence="3">The sequence shown here is derived from an EMBL/GenBank/DDBJ whole genome shotgun (WGS) entry which is preliminary data.</text>
</comment>
<dbReference type="Proteomes" id="UP001152320">
    <property type="component" value="Chromosome 3"/>
</dbReference>
<dbReference type="InterPro" id="IPR052316">
    <property type="entry name" value="Speedy-Ringo_regulator"/>
</dbReference>
<dbReference type="GO" id="GO:0019901">
    <property type="term" value="F:protein kinase binding"/>
    <property type="evidence" value="ECO:0007669"/>
    <property type="project" value="InterPro"/>
</dbReference>
<keyword evidence="4" id="KW-1185">Reference proteome</keyword>
<protein>
    <submittedName>
        <fullName evidence="3">Speedy protein A</fullName>
    </submittedName>
</protein>
<comment type="similarity">
    <text evidence="1">Belongs to the Speedy/Ringo family.</text>
</comment>
<dbReference type="EMBL" id="JAIZAY010000003">
    <property type="protein sequence ID" value="KAJ8045849.1"/>
    <property type="molecule type" value="Genomic_DNA"/>
</dbReference>
<dbReference type="PANTHER" id="PTHR31545">
    <property type="entry name" value="SEEDY PROTEIN A/C FAMILY MEMBER"/>
    <property type="match status" value="1"/>
</dbReference>
<dbReference type="PANTHER" id="PTHR31545:SF5">
    <property type="entry name" value="SPEEDY PROTEIN A"/>
    <property type="match status" value="1"/>
</dbReference>
<sequence>MKVEVLSNLVGLKPLKRRRTSADYGEENHQREGKECPKVLTAGSLYQKRLKNNTVMTVTTSEIGAFFKLFDDDVIQGFLWMDACHKVADKYLLAMVFAYFKRANFSEKQINRMNFFIALYLANDMEEDEEDPKYDIFPWALGRDWKDKYPSFLKQRDKLLRAIDYRAAVSSRCCDEIMALSPDHVIWQRERQVHHGGAERKYPCDDDTYYPRGPDASPVHCAACCKSYRSVCAQESPVSVESPDSGFLYLSSCSDSSTDSAAEDLDLVESFNINGLGSTLQQTLPFDESNIWAV</sequence>
<accession>A0A9Q1CJR6</accession>
<dbReference type="OrthoDB" id="9442170at2759"/>
<organism evidence="3 4">
    <name type="scientific">Holothuria leucospilota</name>
    <name type="common">Black long sea cucumber</name>
    <name type="synonym">Mertensiothuria leucospilota</name>
    <dbReference type="NCBI Taxonomy" id="206669"/>
    <lineage>
        <taxon>Eukaryota</taxon>
        <taxon>Metazoa</taxon>
        <taxon>Echinodermata</taxon>
        <taxon>Eleutherozoa</taxon>
        <taxon>Echinozoa</taxon>
        <taxon>Holothuroidea</taxon>
        <taxon>Aspidochirotacea</taxon>
        <taxon>Aspidochirotida</taxon>
        <taxon>Holothuriidae</taxon>
        <taxon>Holothuria</taxon>
    </lineage>
</organism>
<gene>
    <name evidence="3" type="ORF">HOLleu_08951</name>
</gene>
<evidence type="ECO:0000313" key="4">
    <source>
        <dbReference type="Proteomes" id="UP001152320"/>
    </source>
</evidence>